<dbReference type="KEGG" id="bur:Bcep18194_A4096"/>
<proteinExistence type="predicted"/>
<evidence type="ECO:0000313" key="1">
    <source>
        <dbReference type="EMBL" id="ABB07693.1"/>
    </source>
</evidence>
<dbReference type="HOGENOM" id="CLU_2231501_0_0_4"/>
<accession>Q39IM3</accession>
<name>Q39IM3_BURL3</name>
<organism evidence="1 2">
    <name type="scientific">Burkholderia lata (strain ATCC 17760 / DSM 23089 / LMG 22485 / NCIMB 9086 / R18194 / 383)</name>
    <dbReference type="NCBI Taxonomy" id="482957"/>
    <lineage>
        <taxon>Bacteria</taxon>
        <taxon>Pseudomonadati</taxon>
        <taxon>Pseudomonadota</taxon>
        <taxon>Betaproteobacteria</taxon>
        <taxon>Burkholderiales</taxon>
        <taxon>Burkholderiaceae</taxon>
        <taxon>Burkholderia</taxon>
        <taxon>Burkholderia cepacia complex</taxon>
    </lineage>
</organism>
<keyword evidence="2" id="KW-1185">Reference proteome</keyword>
<dbReference type="AlphaFoldDB" id="Q39IM3"/>
<evidence type="ECO:0000313" key="2">
    <source>
        <dbReference type="Proteomes" id="UP000002705"/>
    </source>
</evidence>
<gene>
    <name evidence="1" type="ordered locus">Bcep18194_A4096</name>
</gene>
<dbReference type="PATRIC" id="fig|482957.22.peg.981"/>
<protein>
    <submittedName>
        <fullName evidence="1">Uncharacterized protein</fullName>
    </submittedName>
</protein>
<sequence length="105" mass="10924">MARIADDCASGYRGAACGNPLRPAGPSPRACVPRAFRAFLSSLQQAHAHAGAHTDGSHASVLSHVTSHRDARARACSSSAIASSGIARYAFLPISTRVRAPIIFL</sequence>
<reference evidence="1" key="1">
    <citation type="submission" date="2009-01" db="EMBL/GenBank/DDBJ databases">
        <title>Complete sequence of chromosome 1 of Burkholderia sp. 383.</title>
        <authorList>
            <consortium name="US DOE Joint Genome Institute"/>
            <person name="Copeland A."/>
            <person name="Lucas S."/>
            <person name="Lapidus A."/>
            <person name="Barry K."/>
            <person name="Detter J.C."/>
            <person name="Glavina T."/>
            <person name="Hammon N."/>
            <person name="Israni S."/>
            <person name="Pitluck S."/>
            <person name="Chain P."/>
            <person name="Malfatti S."/>
            <person name="Shin M."/>
            <person name="Vergez L."/>
            <person name="Schmutz J."/>
            <person name="Larimer F."/>
            <person name="Land M."/>
            <person name="Kyrpides N."/>
            <person name="Lykidis A."/>
            <person name="Richardson P."/>
        </authorList>
    </citation>
    <scope>NUCLEOTIDE SEQUENCE</scope>
    <source>
        <strain evidence="1">383</strain>
    </source>
</reference>
<dbReference type="EMBL" id="CP000151">
    <property type="protein sequence ID" value="ABB07693.1"/>
    <property type="molecule type" value="Genomic_DNA"/>
</dbReference>
<dbReference type="Proteomes" id="UP000002705">
    <property type="component" value="Chromosome 1"/>
</dbReference>